<proteinExistence type="predicted"/>
<keyword evidence="4" id="KW-1185">Reference proteome</keyword>
<protein>
    <recommendedName>
        <fullName evidence="2">Protein Zds1 C-terminal domain-containing protein</fullName>
    </recommendedName>
</protein>
<dbReference type="AlphaFoldDB" id="A0A0C3FUP3"/>
<accession>A0A0C3FUP3</accession>
<feature type="compositionally biased region" description="Low complexity" evidence="1">
    <location>
        <begin position="121"/>
        <end position="144"/>
    </location>
</feature>
<feature type="compositionally biased region" description="Low complexity" evidence="1">
    <location>
        <begin position="602"/>
        <end position="615"/>
    </location>
</feature>
<feature type="compositionally biased region" description="Basic and acidic residues" evidence="1">
    <location>
        <begin position="292"/>
        <end position="318"/>
    </location>
</feature>
<dbReference type="GO" id="GO:0010971">
    <property type="term" value="P:positive regulation of G2/M transition of mitotic cell cycle"/>
    <property type="evidence" value="ECO:0007669"/>
    <property type="project" value="TreeGrafter"/>
</dbReference>
<feature type="region of interest" description="Disordered" evidence="1">
    <location>
        <begin position="248"/>
        <end position="522"/>
    </location>
</feature>
<feature type="compositionally biased region" description="Polar residues" evidence="1">
    <location>
        <begin position="167"/>
        <end position="176"/>
    </location>
</feature>
<feature type="compositionally biased region" description="Low complexity" evidence="1">
    <location>
        <begin position="349"/>
        <end position="361"/>
    </location>
</feature>
<dbReference type="GO" id="GO:0005737">
    <property type="term" value="C:cytoplasm"/>
    <property type="evidence" value="ECO:0007669"/>
    <property type="project" value="TreeGrafter"/>
</dbReference>
<evidence type="ECO:0000259" key="2">
    <source>
        <dbReference type="SMART" id="SM01327"/>
    </source>
</evidence>
<dbReference type="PANTHER" id="PTHR28089:SF1">
    <property type="entry name" value="PROTEIN ZDS1-RELATED"/>
    <property type="match status" value="1"/>
</dbReference>
<feature type="region of interest" description="Disordered" evidence="1">
    <location>
        <begin position="104"/>
        <end position="176"/>
    </location>
</feature>
<dbReference type="OrthoDB" id="5589766at2759"/>
<evidence type="ECO:0000313" key="4">
    <source>
        <dbReference type="Proteomes" id="UP000054166"/>
    </source>
</evidence>
<gene>
    <name evidence="3" type="ORF">PILCRDRAFT_97320</name>
</gene>
<feature type="compositionally biased region" description="Low complexity" evidence="1">
    <location>
        <begin position="702"/>
        <end position="745"/>
    </location>
</feature>
<reference evidence="4" key="2">
    <citation type="submission" date="2015-01" db="EMBL/GenBank/DDBJ databases">
        <title>Evolutionary Origins and Diversification of the Mycorrhizal Mutualists.</title>
        <authorList>
            <consortium name="DOE Joint Genome Institute"/>
            <consortium name="Mycorrhizal Genomics Consortium"/>
            <person name="Kohler A."/>
            <person name="Kuo A."/>
            <person name="Nagy L.G."/>
            <person name="Floudas D."/>
            <person name="Copeland A."/>
            <person name="Barry K.W."/>
            <person name="Cichocki N."/>
            <person name="Veneault-Fourrey C."/>
            <person name="LaButti K."/>
            <person name="Lindquist E.A."/>
            <person name="Lipzen A."/>
            <person name="Lundell T."/>
            <person name="Morin E."/>
            <person name="Murat C."/>
            <person name="Riley R."/>
            <person name="Ohm R."/>
            <person name="Sun H."/>
            <person name="Tunlid A."/>
            <person name="Henrissat B."/>
            <person name="Grigoriev I.V."/>
            <person name="Hibbett D.S."/>
            <person name="Martin F."/>
        </authorList>
    </citation>
    <scope>NUCLEOTIDE SEQUENCE [LARGE SCALE GENOMIC DNA]</scope>
    <source>
        <strain evidence="4">F 1598</strain>
    </source>
</reference>
<feature type="compositionally biased region" description="Low complexity" evidence="1">
    <location>
        <begin position="52"/>
        <end position="67"/>
    </location>
</feature>
<dbReference type="InterPro" id="IPR040206">
    <property type="entry name" value="Zds1/2"/>
</dbReference>
<dbReference type="InterPro" id="IPR013941">
    <property type="entry name" value="ZDS1_C"/>
</dbReference>
<organism evidence="3 4">
    <name type="scientific">Piloderma croceum (strain F 1598)</name>
    <dbReference type="NCBI Taxonomy" id="765440"/>
    <lineage>
        <taxon>Eukaryota</taxon>
        <taxon>Fungi</taxon>
        <taxon>Dikarya</taxon>
        <taxon>Basidiomycota</taxon>
        <taxon>Agaricomycotina</taxon>
        <taxon>Agaricomycetes</taxon>
        <taxon>Agaricomycetidae</taxon>
        <taxon>Atheliales</taxon>
        <taxon>Atheliaceae</taxon>
        <taxon>Piloderma</taxon>
    </lineage>
</organism>
<dbReference type="PANTHER" id="PTHR28089">
    <property type="entry name" value="PROTEIN ZDS1-RELATED"/>
    <property type="match status" value="1"/>
</dbReference>
<evidence type="ECO:0000313" key="3">
    <source>
        <dbReference type="EMBL" id="KIM83144.1"/>
    </source>
</evidence>
<reference evidence="3 4" key="1">
    <citation type="submission" date="2014-04" db="EMBL/GenBank/DDBJ databases">
        <authorList>
            <consortium name="DOE Joint Genome Institute"/>
            <person name="Kuo A."/>
            <person name="Tarkka M."/>
            <person name="Buscot F."/>
            <person name="Kohler A."/>
            <person name="Nagy L.G."/>
            <person name="Floudas D."/>
            <person name="Copeland A."/>
            <person name="Barry K.W."/>
            <person name="Cichocki N."/>
            <person name="Veneault-Fourrey C."/>
            <person name="LaButti K."/>
            <person name="Lindquist E.A."/>
            <person name="Lipzen A."/>
            <person name="Lundell T."/>
            <person name="Morin E."/>
            <person name="Murat C."/>
            <person name="Sun H."/>
            <person name="Tunlid A."/>
            <person name="Henrissat B."/>
            <person name="Grigoriev I.V."/>
            <person name="Hibbett D.S."/>
            <person name="Martin F."/>
            <person name="Nordberg H.P."/>
            <person name="Cantor M.N."/>
            <person name="Hua S.X."/>
        </authorList>
    </citation>
    <scope>NUCLEOTIDE SEQUENCE [LARGE SCALE GENOMIC DNA]</scope>
    <source>
        <strain evidence="3 4">F 1598</strain>
    </source>
</reference>
<dbReference type="InParanoid" id="A0A0C3FUP3"/>
<feature type="compositionally biased region" description="Polar residues" evidence="1">
    <location>
        <begin position="432"/>
        <end position="461"/>
    </location>
</feature>
<dbReference type="STRING" id="765440.A0A0C3FUP3"/>
<dbReference type="Proteomes" id="UP000054166">
    <property type="component" value="Unassembled WGS sequence"/>
</dbReference>
<dbReference type="EMBL" id="KN832992">
    <property type="protein sequence ID" value="KIM83144.1"/>
    <property type="molecule type" value="Genomic_DNA"/>
</dbReference>
<dbReference type="GO" id="GO:0030010">
    <property type="term" value="P:establishment of cell polarity"/>
    <property type="evidence" value="ECO:0007669"/>
    <property type="project" value="TreeGrafter"/>
</dbReference>
<dbReference type="SMART" id="SM01327">
    <property type="entry name" value="Zds_C"/>
    <property type="match status" value="1"/>
</dbReference>
<dbReference type="HOGENOM" id="CLU_319117_0_0_1"/>
<feature type="compositionally biased region" description="Basic and acidic residues" evidence="1">
    <location>
        <begin position="616"/>
        <end position="661"/>
    </location>
</feature>
<feature type="region of interest" description="Disordered" evidence="1">
    <location>
        <begin position="602"/>
        <end position="799"/>
    </location>
</feature>
<feature type="compositionally biased region" description="Basic and acidic residues" evidence="1">
    <location>
        <begin position="68"/>
        <end position="81"/>
    </location>
</feature>
<feature type="region of interest" description="Disordered" evidence="1">
    <location>
        <begin position="17"/>
        <end position="81"/>
    </location>
</feature>
<feature type="compositionally biased region" description="Basic and acidic residues" evidence="1">
    <location>
        <begin position="463"/>
        <end position="500"/>
    </location>
</feature>
<name>A0A0C3FUP3_PILCF</name>
<sequence length="799" mass="86868">MQPSPVEIQREVEALRDIRRRSTAQGGPGSLVLDPDLPIESSPTSPSAGYWTSGTSPGLTDGDSSSSSHEDSSSSERSSADDPFHLFWVPARLHPEIAPTEFRAFLKEHARNPPAEGAGGLSRSASAASGSSSGLGRRTSLLSRQYRPTESDGSEDEQVLPLRRNRSSIYNPGPQLTINDLQKLDQLAEEASESDDPTKLRNILRRSLSLNVAPSAMDTMDNMPDPGEDADAPIIVPRPGQILRRAARTKIRKPGLPGDGGGHRFGQSTRRRAGGGRTAATAEQRTSSDMSSSDHGEQLEPPKRGHLSSDEGPPDDHIQSPPLRPDSYSEEASSIFDAYVQEMEEDESQTIVPSPTISPPSRVFVTSPPLPASIELPVSPPPQSPLQPLQPVSDPIPILASPTSRIIHQPKPQHAATLRPPTTQEPARATSPEASRSGEGSTISRSHSPGSETASLVSISPTPKKEKDKKSLFGFGRDKSVKKAEREREEEKKKEKEKEGGFFGSFFGGKKKQDDSATQAGAGRETAAAFGVSKSSKSNVSPISPQLIAADGSYARYPIHVERAIYRLSHIKLANPRRPLYEQVLISNLMFWYLGVINKTQSPGSPGSGQQQHGHSSADKEVKEREQHDVDEQHKAEKEKERLEKEKERDREQQQRKEAPPKRGSLTKNTSTGAHGGRRAAEMPVRGPQYEMQHRVMQQEYSSLGSGSSPPMSPRSSSGPPRPGQPQNTDANAPSRSRSATATAPPTQPPVLPNGKLRKNMSAQAVMANGRKPRRSDPTHPTGEEEDMPLAVWQQRQRR</sequence>
<feature type="domain" description="Protein Zds1 C-terminal" evidence="2">
    <location>
        <begin position="546"/>
        <end position="598"/>
    </location>
</feature>
<dbReference type="Pfam" id="PF08632">
    <property type="entry name" value="Zds_C"/>
    <property type="match status" value="1"/>
</dbReference>
<evidence type="ECO:0000256" key="1">
    <source>
        <dbReference type="SAM" id="MobiDB-lite"/>
    </source>
</evidence>